<dbReference type="OrthoDB" id="9765721at2"/>
<dbReference type="RefSeq" id="WP_064560955.1">
    <property type="nucleotide sequence ID" value="NZ_LXER01000029.1"/>
</dbReference>
<feature type="transmembrane region" description="Helical" evidence="1">
    <location>
        <begin position="70"/>
        <end position="88"/>
    </location>
</feature>
<comment type="caution">
    <text evidence="2">The sequence shown here is derived from an EMBL/GenBank/DDBJ whole genome shotgun (WGS) entry which is preliminary data.</text>
</comment>
<keyword evidence="3" id="KW-1185">Reference proteome</keyword>
<evidence type="ECO:0000313" key="3">
    <source>
        <dbReference type="Proteomes" id="UP000078410"/>
    </source>
</evidence>
<feature type="transmembrane region" description="Helical" evidence="1">
    <location>
        <begin position="230"/>
        <end position="249"/>
    </location>
</feature>
<name>A0A1B7IJP7_9ENTR</name>
<dbReference type="EMBL" id="LXER01000029">
    <property type="protein sequence ID" value="OAT29704.1"/>
    <property type="molecule type" value="Genomic_DNA"/>
</dbReference>
<accession>A0A1B7IJP7</accession>
<keyword evidence="1" id="KW-0812">Transmembrane</keyword>
<evidence type="ECO:0000256" key="1">
    <source>
        <dbReference type="SAM" id="Phobius"/>
    </source>
</evidence>
<feature type="transmembrane region" description="Helical" evidence="1">
    <location>
        <begin position="322"/>
        <end position="349"/>
    </location>
</feature>
<reference evidence="2 3" key="1">
    <citation type="submission" date="2016-04" db="EMBL/GenBank/DDBJ databases">
        <title>ATOL: Assembling a taxonomically balanced genome-scale reconstruction of the evolutionary history of the Enterobacteriaceae.</title>
        <authorList>
            <person name="Plunkett G.III."/>
            <person name="Neeno-Eckwall E.C."/>
            <person name="Glasner J.D."/>
            <person name="Perna N.T."/>
        </authorList>
    </citation>
    <scope>NUCLEOTIDE SEQUENCE [LARGE SCALE GENOMIC DNA]</scope>
    <source>
        <strain evidence="2 3">ATCC 51605</strain>
    </source>
</reference>
<keyword evidence="1" id="KW-1133">Transmembrane helix</keyword>
<dbReference type="PATRIC" id="fig|1354251.4.peg.3335"/>
<protein>
    <submittedName>
        <fullName evidence="2">Putative membrane protein</fullName>
    </submittedName>
</protein>
<feature type="transmembrane region" description="Helical" evidence="1">
    <location>
        <begin position="143"/>
        <end position="168"/>
    </location>
</feature>
<dbReference type="InterPro" id="IPR010295">
    <property type="entry name" value="DUF898"/>
</dbReference>
<feature type="transmembrane region" description="Helical" evidence="1">
    <location>
        <begin position="180"/>
        <end position="209"/>
    </location>
</feature>
<organism evidence="2 3">
    <name type="scientific">Buttiauxella brennerae ATCC 51605</name>
    <dbReference type="NCBI Taxonomy" id="1354251"/>
    <lineage>
        <taxon>Bacteria</taxon>
        <taxon>Pseudomonadati</taxon>
        <taxon>Pseudomonadota</taxon>
        <taxon>Gammaproteobacteria</taxon>
        <taxon>Enterobacterales</taxon>
        <taxon>Enterobacteriaceae</taxon>
        <taxon>Buttiauxella</taxon>
    </lineage>
</organism>
<dbReference type="Proteomes" id="UP000078410">
    <property type="component" value="Unassembled WGS sequence"/>
</dbReference>
<feature type="transmembrane region" description="Helical" evidence="1">
    <location>
        <begin position="25"/>
        <end position="49"/>
    </location>
</feature>
<evidence type="ECO:0000313" key="2">
    <source>
        <dbReference type="EMBL" id="OAT29704.1"/>
    </source>
</evidence>
<dbReference type="AlphaFoldDB" id="A0A1B7IJP7"/>
<feature type="transmembrane region" description="Helical" evidence="1">
    <location>
        <begin position="281"/>
        <end position="301"/>
    </location>
</feature>
<sequence length="397" mass="44458">MSDQQVEIKEKQSRNLVFNGTGSGYFRVCIVNLLLIIITFGLFSAWALVRSKRYLYSHTELSGSRFGYHATGRSLFASWLCMFIYIIALEGGVIGRHTLVAVCLGAVLILFMPYLLVQSLRYQLQSTTLNNVRFNFRCSGFKAWWVMLGCPLIMMLGVIVVCTLIMATCRSVSVFELDRLIITGVIAFVVGVLGMAIVQGVSAALWLNLLFNHLSFGKNNFSANISIKKFVTISLISTLILIPVLLIVLKLEVPAYIAILSHEGDPEAIATILESSGTTMLVGYLIYMFGILLVASFLYVTMRNYYYKTVSFSEKFTFRSTLTITGFFSQLIINTLITACTLGLGYPWARVRYCRYLAQNTWVDGDLDELDLQDHNEKIANDIVSRLSRGLAPNISF</sequence>
<gene>
    <name evidence="2" type="ORF">M975_3242</name>
</gene>
<dbReference type="Pfam" id="PF05987">
    <property type="entry name" value="DUF898"/>
    <property type="match status" value="1"/>
</dbReference>
<feature type="transmembrane region" description="Helical" evidence="1">
    <location>
        <begin position="94"/>
        <end position="117"/>
    </location>
</feature>
<keyword evidence="1" id="KW-0472">Membrane</keyword>
<proteinExistence type="predicted"/>